<evidence type="ECO:0000256" key="4">
    <source>
        <dbReference type="ARBA" id="ARBA00023002"/>
    </source>
</evidence>
<dbReference type="InterPro" id="IPR036922">
    <property type="entry name" value="Rieske_2Fe-2S_sf"/>
</dbReference>
<dbReference type="PROSITE" id="PS00570">
    <property type="entry name" value="RING_HYDROXYL_ALPHA"/>
    <property type="match status" value="1"/>
</dbReference>
<evidence type="ECO:0000256" key="1">
    <source>
        <dbReference type="ARBA" id="ARBA00001962"/>
    </source>
</evidence>
<dbReference type="AlphaFoldDB" id="A0A6I4T268"/>
<keyword evidence="7" id="KW-0520">NAD</keyword>
<dbReference type="EMBL" id="WTYT01000002">
    <property type="protein sequence ID" value="MXO65007.1"/>
    <property type="molecule type" value="Genomic_DNA"/>
</dbReference>
<feature type="domain" description="Rieske" evidence="8">
    <location>
        <begin position="48"/>
        <end position="155"/>
    </location>
</feature>
<keyword evidence="4" id="KW-0560">Oxidoreductase</keyword>
<accession>A0A6I4T268</accession>
<dbReference type="PANTHER" id="PTHR43756:SF5">
    <property type="entry name" value="CHOLINE MONOOXYGENASE, CHLOROPLASTIC"/>
    <property type="match status" value="1"/>
</dbReference>
<evidence type="ECO:0000313" key="10">
    <source>
        <dbReference type="Proteomes" id="UP000438476"/>
    </source>
</evidence>
<gene>
    <name evidence="9" type="ORF">GRI91_04500</name>
</gene>
<organism evidence="9 10">
    <name type="scientific">Altericroceibacterium endophyticum</name>
    <dbReference type="NCBI Taxonomy" id="1808508"/>
    <lineage>
        <taxon>Bacteria</taxon>
        <taxon>Pseudomonadati</taxon>
        <taxon>Pseudomonadota</taxon>
        <taxon>Alphaproteobacteria</taxon>
        <taxon>Sphingomonadales</taxon>
        <taxon>Erythrobacteraceae</taxon>
        <taxon>Altericroceibacterium</taxon>
    </lineage>
</organism>
<evidence type="ECO:0000256" key="3">
    <source>
        <dbReference type="ARBA" id="ARBA00022723"/>
    </source>
</evidence>
<evidence type="ECO:0000256" key="2">
    <source>
        <dbReference type="ARBA" id="ARBA00022714"/>
    </source>
</evidence>
<evidence type="ECO:0000256" key="7">
    <source>
        <dbReference type="ARBA" id="ARBA00023027"/>
    </source>
</evidence>
<dbReference type="GO" id="GO:0016491">
    <property type="term" value="F:oxidoreductase activity"/>
    <property type="evidence" value="ECO:0007669"/>
    <property type="project" value="UniProtKB-KW"/>
</dbReference>
<dbReference type="InterPro" id="IPR015881">
    <property type="entry name" value="ARHD_Rieske_2Fe_2S"/>
</dbReference>
<sequence>MTLLTNQFFDSFASSVKPTEEAETLPPEIYTSDEFYRFEKEALFYREWLCVGRQEWVPESGDYFTTSHAGEPIILARGRDGELKAMSAVCQHRAMLVAEGKGNSRGFVCPYHHWSYDLDGTLVGAPAMSKTCNFDKAKNNLPKLQVEVWHGFVFVNFDPEAPSLSSRMAPLESVVANYDFEKLRGPEPVAHEYAWNWKVQFENNNDGYHASRLHQGLHDYIPSSMASFPEVPKETAGYYRLNGSTHKNASFNPTEKALFPIFPKLTEEEQNRLLFVNLPPTLSLVVLNDVVIYLIMDARGPDKHGLTFGSLYLPEALEDPEFEKKRTMNDEHTADIVAQDLHVDLLVQQGLNSKFAPRGRYSWQEDAQRQFNQWLVDRYWDEWDRQRGPSAPVTKLRA</sequence>
<keyword evidence="5" id="KW-0408">Iron</keyword>
<dbReference type="InterPro" id="IPR015879">
    <property type="entry name" value="Ring_hydroxy_dOase_asu_C_dom"/>
</dbReference>
<dbReference type="Gene3D" id="2.102.10.10">
    <property type="entry name" value="Rieske [2Fe-2S] iron-sulphur domain"/>
    <property type="match status" value="1"/>
</dbReference>
<keyword evidence="6" id="KW-0411">Iron-sulfur</keyword>
<comment type="caution">
    <text evidence="9">The sequence shown here is derived from an EMBL/GenBank/DDBJ whole genome shotgun (WGS) entry which is preliminary data.</text>
</comment>
<keyword evidence="2" id="KW-0001">2Fe-2S</keyword>
<proteinExistence type="predicted"/>
<keyword evidence="10" id="KW-1185">Reference proteome</keyword>
<dbReference type="PRINTS" id="PR00090">
    <property type="entry name" value="RNGDIOXGNASE"/>
</dbReference>
<dbReference type="Proteomes" id="UP000438476">
    <property type="component" value="Unassembled WGS sequence"/>
</dbReference>
<dbReference type="RefSeq" id="WP_160735452.1">
    <property type="nucleotide sequence ID" value="NZ_WTYT01000002.1"/>
</dbReference>
<dbReference type="GO" id="GO:0051537">
    <property type="term" value="F:2 iron, 2 sulfur cluster binding"/>
    <property type="evidence" value="ECO:0007669"/>
    <property type="project" value="UniProtKB-KW"/>
</dbReference>
<dbReference type="PROSITE" id="PS51296">
    <property type="entry name" value="RIESKE"/>
    <property type="match status" value="1"/>
</dbReference>
<keyword evidence="3" id="KW-0479">Metal-binding</keyword>
<dbReference type="InterPro" id="IPR001663">
    <property type="entry name" value="Rng_hydr_dOase-A"/>
</dbReference>
<dbReference type="InterPro" id="IPR017941">
    <property type="entry name" value="Rieske_2Fe-2S"/>
</dbReference>
<evidence type="ECO:0000256" key="5">
    <source>
        <dbReference type="ARBA" id="ARBA00023004"/>
    </source>
</evidence>
<dbReference type="SUPFAM" id="SSF55961">
    <property type="entry name" value="Bet v1-like"/>
    <property type="match status" value="1"/>
</dbReference>
<dbReference type="OrthoDB" id="7456916at2"/>
<name>A0A6I4T268_9SPHN</name>
<dbReference type="SUPFAM" id="SSF50022">
    <property type="entry name" value="ISP domain"/>
    <property type="match status" value="1"/>
</dbReference>
<dbReference type="PANTHER" id="PTHR43756">
    <property type="entry name" value="CHOLINE MONOOXYGENASE, CHLOROPLASTIC"/>
    <property type="match status" value="1"/>
</dbReference>
<dbReference type="Pfam" id="PF00355">
    <property type="entry name" value="Rieske"/>
    <property type="match status" value="1"/>
</dbReference>
<dbReference type="Gene3D" id="3.90.380.10">
    <property type="entry name" value="Naphthalene 1,2-dioxygenase Alpha Subunit, Chain A, domain 1"/>
    <property type="match status" value="1"/>
</dbReference>
<comment type="cofactor">
    <cofactor evidence="1">
        <name>Fe cation</name>
        <dbReference type="ChEBI" id="CHEBI:24875"/>
    </cofactor>
</comment>
<evidence type="ECO:0000313" key="9">
    <source>
        <dbReference type="EMBL" id="MXO65007.1"/>
    </source>
</evidence>
<evidence type="ECO:0000256" key="6">
    <source>
        <dbReference type="ARBA" id="ARBA00023014"/>
    </source>
</evidence>
<evidence type="ECO:0000259" key="8">
    <source>
        <dbReference type="PROSITE" id="PS51296"/>
    </source>
</evidence>
<dbReference type="Pfam" id="PF00848">
    <property type="entry name" value="Ring_hydroxyl_A"/>
    <property type="match status" value="1"/>
</dbReference>
<dbReference type="GO" id="GO:0005506">
    <property type="term" value="F:iron ion binding"/>
    <property type="evidence" value="ECO:0007669"/>
    <property type="project" value="InterPro"/>
</dbReference>
<reference evidence="9 10" key="1">
    <citation type="submission" date="2019-12" db="EMBL/GenBank/DDBJ databases">
        <title>Genomic-based taxomic classification of the family Erythrobacteraceae.</title>
        <authorList>
            <person name="Xu L."/>
        </authorList>
    </citation>
    <scope>NUCLEOTIDE SEQUENCE [LARGE SCALE GENOMIC DNA]</scope>
    <source>
        <strain evidence="9 10">LMG 29518</strain>
    </source>
</reference>
<protein>
    <submittedName>
        <fullName evidence="9">Rieske 2Fe-2S domain-containing protein</fullName>
    </submittedName>
</protein>
<dbReference type="CDD" id="cd03469">
    <property type="entry name" value="Rieske_RO_Alpha_N"/>
    <property type="match status" value="1"/>
</dbReference>